<proteinExistence type="predicted"/>
<keyword evidence="4" id="KW-1185">Reference proteome</keyword>
<accession>A0A418N8T6</accession>
<dbReference type="RefSeq" id="WP_119639731.1">
    <property type="nucleotide sequence ID" value="NZ_QXFJ01000017.1"/>
</dbReference>
<dbReference type="InterPro" id="IPR032710">
    <property type="entry name" value="NTF2-like_dom_sf"/>
</dbReference>
<dbReference type="AlphaFoldDB" id="A0A418N8T6"/>
<dbReference type="Proteomes" id="UP000284189">
    <property type="component" value="Unassembled WGS sequence"/>
</dbReference>
<evidence type="ECO:0000313" key="4">
    <source>
        <dbReference type="Proteomes" id="UP000321528"/>
    </source>
</evidence>
<comment type="caution">
    <text evidence="1">The sequence shown here is derived from an EMBL/GenBank/DDBJ whole genome shotgun (WGS) entry which is preliminary data.</text>
</comment>
<organism evidence="1 3">
    <name type="scientific">Flagellimonas aequoris</name>
    <dbReference type="NCBI Taxonomy" id="2306997"/>
    <lineage>
        <taxon>Bacteria</taxon>
        <taxon>Pseudomonadati</taxon>
        <taxon>Bacteroidota</taxon>
        <taxon>Flavobacteriia</taxon>
        <taxon>Flavobacteriales</taxon>
        <taxon>Flavobacteriaceae</taxon>
        <taxon>Flagellimonas</taxon>
    </lineage>
</organism>
<evidence type="ECO:0000313" key="1">
    <source>
        <dbReference type="EMBL" id="RIV71561.1"/>
    </source>
</evidence>
<evidence type="ECO:0000313" key="2">
    <source>
        <dbReference type="EMBL" id="TXK03125.1"/>
    </source>
</evidence>
<dbReference type="Pfam" id="PF12893">
    <property type="entry name" value="Lumazine_bd_2"/>
    <property type="match status" value="1"/>
</dbReference>
<dbReference type="InterPro" id="IPR039437">
    <property type="entry name" value="FrzH/put_lumazine-bd"/>
</dbReference>
<reference evidence="1 3" key="1">
    <citation type="submission" date="2018-08" db="EMBL/GenBank/DDBJ databases">
        <title>Proposal of Muricauda 72 sp.nov. and Muricauda NH166 sp.nov., isolated from seawater.</title>
        <authorList>
            <person name="Cheng H."/>
            <person name="Wu Y.-H."/>
            <person name="Guo L.-L."/>
            <person name="Xu X.-W."/>
        </authorList>
    </citation>
    <scope>NUCLEOTIDE SEQUENCE [LARGE SCALE GENOMIC DNA]</scope>
    <source>
        <strain evidence="1 3">NH166</strain>
    </source>
</reference>
<protein>
    <submittedName>
        <fullName evidence="2">Nuclear transport factor 2 family protein</fullName>
    </submittedName>
</protein>
<dbReference type="SUPFAM" id="SSF54427">
    <property type="entry name" value="NTF2-like"/>
    <property type="match status" value="1"/>
</dbReference>
<dbReference type="Proteomes" id="UP000321528">
    <property type="component" value="Unassembled WGS sequence"/>
</dbReference>
<gene>
    <name evidence="1" type="ORF">D2U88_07285</name>
    <name evidence="2" type="ORF">FQ019_07230</name>
</gene>
<dbReference type="OrthoDB" id="5732224at2"/>
<dbReference type="EMBL" id="QXFJ01000017">
    <property type="protein sequence ID" value="RIV71561.1"/>
    <property type="molecule type" value="Genomic_DNA"/>
</dbReference>
<reference evidence="2 4" key="2">
    <citation type="submission" date="2019-07" db="EMBL/GenBank/DDBJ databases">
        <title>Draft genome of two Muricauda strains isolated from deep sea.</title>
        <authorList>
            <person name="Sun C."/>
        </authorList>
    </citation>
    <scope>NUCLEOTIDE SEQUENCE [LARGE SCALE GENOMIC DNA]</scope>
    <source>
        <strain evidence="2 4">NH166</strain>
    </source>
</reference>
<dbReference type="EMBL" id="VNWL01000016">
    <property type="protein sequence ID" value="TXK03125.1"/>
    <property type="molecule type" value="Genomic_DNA"/>
</dbReference>
<dbReference type="Gene3D" id="3.10.450.50">
    <property type="match status" value="1"/>
</dbReference>
<name>A0A418N8T6_9FLAO</name>
<sequence>MKIKITLIVILLFSLAIKAQDRKLDSTAITSSIHTYIENFFENNFEAMNSSLHPRLAKRGFNPDGSLSEDFPPGKLKELMATKPKFELRHQQNTIDILGVFGNMASARLRTGYPNQRWTEYIHLLKEDGQWKIINVFWEFSPKNN</sequence>
<evidence type="ECO:0000313" key="3">
    <source>
        <dbReference type="Proteomes" id="UP000284189"/>
    </source>
</evidence>